<evidence type="ECO:0000313" key="5">
    <source>
        <dbReference type="Proteomes" id="UP000617426"/>
    </source>
</evidence>
<feature type="region of interest" description="Disordered" evidence="1">
    <location>
        <begin position="148"/>
        <end position="235"/>
    </location>
</feature>
<proteinExistence type="predicted"/>
<dbReference type="SMART" id="SM00257">
    <property type="entry name" value="LysM"/>
    <property type="match status" value="1"/>
</dbReference>
<sequence>MPTDRSRDLRIAAATAVLGGAGAAVLLLGAHWVRPLISYARPELALAFLLALVGAVVLAWNALWAIAALLSQAHALPERARRGLLRAARACGTGRARRIISRSLASSAIGASALGLGMGAAGAEPRKEPAPADPASLTWIWEASDSADARARDSGAAHDSEMSAGSQSSAAPAARPDSAPASAPAPSGTRTPPAPSGGEGRPTDERRPTAGRGALNPEEGSPDSEEGSPAAPTRIVLPGDSLWEIARAQLPPGANAATIDETWRAIYALNADAIGSDPNLIRPGQTLLLPQESK</sequence>
<dbReference type="EMBL" id="JACHMK010000001">
    <property type="protein sequence ID" value="MBB6334302.1"/>
    <property type="molecule type" value="Genomic_DNA"/>
</dbReference>
<dbReference type="Proteomes" id="UP000617426">
    <property type="component" value="Unassembled WGS sequence"/>
</dbReference>
<evidence type="ECO:0000256" key="1">
    <source>
        <dbReference type="SAM" id="MobiDB-lite"/>
    </source>
</evidence>
<dbReference type="PANTHER" id="PTHR34700:SF4">
    <property type="entry name" value="PHAGE-LIKE ELEMENT PBSX PROTEIN XKDP"/>
    <property type="match status" value="1"/>
</dbReference>
<feature type="domain" description="LysM" evidence="3">
    <location>
        <begin position="232"/>
        <end position="289"/>
    </location>
</feature>
<evidence type="ECO:0000256" key="2">
    <source>
        <dbReference type="SAM" id="Phobius"/>
    </source>
</evidence>
<feature type="transmembrane region" description="Helical" evidence="2">
    <location>
        <begin position="12"/>
        <end position="33"/>
    </location>
</feature>
<gene>
    <name evidence="4" type="ORF">HD592_000867</name>
</gene>
<organism evidence="4 5">
    <name type="scientific">Schaalia hyovaginalis</name>
    <dbReference type="NCBI Taxonomy" id="29316"/>
    <lineage>
        <taxon>Bacteria</taxon>
        <taxon>Bacillati</taxon>
        <taxon>Actinomycetota</taxon>
        <taxon>Actinomycetes</taxon>
        <taxon>Actinomycetales</taxon>
        <taxon>Actinomycetaceae</taxon>
        <taxon>Schaalia</taxon>
    </lineage>
</organism>
<dbReference type="InterPro" id="IPR052196">
    <property type="entry name" value="Bact_Kbp"/>
</dbReference>
<keyword evidence="2" id="KW-1133">Transmembrane helix</keyword>
<dbReference type="InterPro" id="IPR018392">
    <property type="entry name" value="LysM"/>
</dbReference>
<protein>
    <submittedName>
        <fullName evidence="4">LysM repeat protein</fullName>
    </submittedName>
</protein>
<comment type="caution">
    <text evidence="4">The sequence shown here is derived from an EMBL/GenBank/DDBJ whole genome shotgun (WGS) entry which is preliminary data.</text>
</comment>
<feature type="transmembrane region" description="Helical" evidence="2">
    <location>
        <begin position="45"/>
        <end position="71"/>
    </location>
</feature>
<feature type="compositionally biased region" description="Low complexity" evidence="1">
    <location>
        <begin position="163"/>
        <end position="191"/>
    </location>
</feature>
<dbReference type="CDD" id="cd00118">
    <property type="entry name" value="LysM"/>
    <property type="match status" value="1"/>
</dbReference>
<dbReference type="PANTHER" id="PTHR34700">
    <property type="entry name" value="POTASSIUM BINDING PROTEIN KBP"/>
    <property type="match status" value="1"/>
</dbReference>
<keyword evidence="2" id="KW-0812">Transmembrane</keyword>
<accession>A0A923E4M3</accession>
<keyword evidence="5" id="KW-1185">Reference proteome</keyword>
<dbReference type="Gene3D" id="3.10.350.10">
    <property type="entry name" value="LysM domain"/>
    <property type="match status" value="1"/>
</dbReference>
<reference evidence="4" key="1">
    <citation type="submission" date="2020-08" db="EMBL/GenBank/DDBJ databases">
        <title>Sequencing the genomes of 1000 actinobacteria strains.</title>
        <authorList>
            <person name="Klenk H.-P."/>
        </authorList>
    </citation>
    <scope>NUCLEOTIDE SEQUENCE</scope>
    <source>
        <strain evidence="4">DSM 10695</strain>
    </source>
</reference>
<dbReference type="PROSITE" id="PS51782">
    <property type="entry name" value="LYSM"/>
    <property type="match status" value="1"/>
</dbReference>
<name>A0A923E4M3_9ACTO</name>
<dbReference type="AlphaFoldDB" id="A0A923E4M3"/>
<dbReference type="InterPro" id="IPR036779">
    <property type="entry name" value="LysM_dom_sf"/>
</dbReference>
<dbReference type="Pfam" id="PF01476">
    <property type="entry name" value="LysM"/>
    <property type="match status" value="1"/>
</dbReference>
<evidence type="ECO:0000259" key="3">
    <source>
        <dbReference type="PROSITE" id="PS51782"/>
    </source>
</evidence>
<evidence type="ECO:0000313" key="4">
    <source>
        <dbReference type="EMBL" id="MBB6334302.1"/>
    </source>
</evidence>
<feature type="compositionally biased region" description="Basic and acidic residues" evidence="1">
    <location>
        <begin position="148"/>
        <end position="161"/>
    </location>
</feature>
<keyword evidence="2" id="KW-0472">Membrane</keyword>